<dbReference type="OrthoDB" id="9927700at2"/>
<dbReference type="RefSeq" id="WP_143012265.1">
    <property type="nucleotide sequence ID" value="NZ_FNHS01000009.1"/>
</dbReference>
<dbReference type="Proteomes" id="UP000198704">
    <property type="component" value="Unassembled WGS sequence"/>
</dbReference>
<sequence>MGSSDPELRMRRLAELRAAYDACPGIPGDRRESCTARHSRVLLGRILVALNPAQGCTSVTAMRPDGKSRADA</sequence>
<evidence type="ECO:0000313" key="2">
    <source>
        <dbReference type="Proteomes" id="UP000198704"/>
    </source>
</evidence>
<accession>A0A1H0C816</accession>
<protein>
    <submittedName>
        <fullName evidence="1">Uncharacterized protein</fullName>
    </submittedName>
</protein>
<dbReference type="STRING" id="582672.SAMN05216360_10959"/>
<keyword evidence="2" id="KW-1185">Reference proteome</keyword>
<organism evidence="1 2">
    <name type="scientific">Methylobacterium phyllostachyos</name>
    <dbReference type="NCBI Taxonomy" id="582672"/>
    <lineage>
        <taxon>Bacteria</taxon>
        <taxon>Pseudomonadati</taxon>
        <taxon>Pseudomonadota</taxon>
        <taxon>Alphaproteobacteria</taxon>
        <taxon>Hyphomicrobiales</taxon>
        <taxon>Methylobacteriaceae</taxon>
        <taxon>Methylobacterium</taxon>
    </lineage>
</organism>
<dbReference type="EMBL" id="FNHS01000009">
    <property type="protein sequence ID" value="SDN54040.1"/>
    <property type="molecule type" value="Genomic_DNA"/>
</dbReference>
<gene>
    <name evidence="1" type="ORF">SAMN05216360_10959</name>
</gene>
<evidence type="ECO:0000313" key="1">
    <source>
        <dbReference type="EMBL" id="SDN54040.1"/>
    </source>
</evidence>
<dbReference type="AlphaFoldDB" id="A0A1H0C816"/>
<proteinExistence type="predicted"/>
<reference evidence="2" key="1">
    <citation type="submission" date="2016-10" db="EMBL/GenBank/DDBJ databases">
        <authorList>
            <person name="Varghese N."/>
            <person name="Submissions S."/>
        </authorList>
    </citation>
    <scope>NUCLEOTIDE SEQUENCE [LARGE SCALE GENOMIC DNA]</scope>
    <source>
        <strain evidence="2">BL47</strain>
    </source>
</reference>
<name>A0A1H0C816_9HYPH</name>